<feature type="chain" id="PRO_5046482554" evidence="1">
    <location>
        <begin position="22"/>
        <end position="169"/>
    </location>
</feature>
<comment type="caution">
    <text evidence="2">The sequence shown here is derived from an EMBL/GenBank/DDBJ whole genome shotgun (WGS) entry which is preliminary data.</text>
</comment>
<reference evidence="2 3" key="1">
    <citation type="submission" date="2020-04" db="EMBL/GenBank/DDBJ databases">
        <authorList>
            <person name="Yoon J."/>
        </authorList>
    </citation>
    <scope>NUCLEOTIDE SEQUENCE [LARGE SCALE GENOMIC DNA]</scope>
    <source>
        <strain evidence="2 3">DJ-13</strain>
    </source>
</reference>
<dbReference type="Proteomes" id="UP000718451">
    <property type="component" value="Unassembled WGS sequence"/>
</dbReference>
<protein>
    <submittedName>
        <fullName evidence="2">Uncharacterized protein</fullName>
    </submittedName>
</protein>
<keyword evidence="3" id="KW-1185">Reference proteome</keyword>
<evidence type="ECO:0000313" key="2">
    <source>
        <dbReference type="EMBL" id="NKI32271.1"/>
    </source>
</evidence>
<organism evidence="2 3">
    <name type="scientific">Croceivirga thetidis</name>
    <dbReference type="NCBI Taxonomy" id="2721623"/>
    <lineage>
        <taxon>Bacteria</taxon>
        <taxon>Pseudomonadati</taxon>
        <taxon>Bacteroidota</taxon>
        <taxon>Flavobacteriia</taxon>
        <taxon>Flavobacteriales</taxon>
        <taxon>Flavobacteriaceae</taxon>
        <taxon>Croceivirga</taxon>
    </lineage>
</organism>
<name>A0ABX1GTD3_9FLAO</name>
<dbReference type="EMBL" id="JAAWWL010000002">
    <property type="protein sequence ID" value="NKI32271.1"/>
    <property type="molecule type" value="Genomic_DNA"/>
</dbReference>
<evidence type="ECO:0000256" key="1">
    <source>
        <dbReference type="SAM" id="SignalP"/>
    </source>
</evidence>
<keyword evidence="1" id="KW-0732">Signal</keyword>
<sequence length="169" mass="19387">MNTIKLVISVTLLLLAINAPAQELPNEGTTEVTEKTFTMKNGEETIENSVRITTSVKQAVMIDKNNNDVNRKRIYPPKLVVKTVEIDNDTDNLYDEKIEFSYLTNERTDFTLISSEEDIMLVVEEGENVTVLENQRLFKTNQDNRTTYVYTSEDGDKIEFRIEKSPIKS</sequence>
<gene>
    <name evidence="2" type="ORF">HCU67_09985</name>
</gene>
<accession>A0ABX1GTD3</accession>
<proteinExistence type="predicted"/>
<feature type="signal peptide" evidence="1">
    <location>
        <begin position="1"/>
        <end position="21"/>
    </location>
</feature>
<dbReference type="RefSeq" id="WP_168552484.1">
    <property type="nucleotide sequence ID" value="NZ_JAAWWL010000002.1"/>
</dbReference>
<evidence type="ECO:0000313" key="3">
    <source>
        <dbReference type="Proteomes" id="UP000718451"/>
    </source>
</evidence>